<feature type="compositionally biased region" description="Basic and acidic residues" evidence="1">
    <location>
        <begin position="1"/>
        <end position="15"/>
    </location>
</feature>
<accession>A0AAV7TUY7</accession>
<feature type="region of interest" description="Disordered" evidence="1">
    <location>
        <begin position="1"/>
        <end position="34"/>
    </location>
</feature>
<evidence type="ECO:0000256" key="1">
    <source>
        <dbReference type="SAM" id="MobiDB-lite"/>
    </source>
</evidence>
<feature type="region of interest" description="Disordered" evidence="1">
    <location>
        <begin position="50"/>
        <end position="77"/>
    </location>
</feature>
<comment type="caution">
    <text evidence="2">The sequence shown here is derived from an EMBL/GenBank/DDBJ whole genome shotgun (WGS) entry which is preliminary data.</text>
</comment>
<sequence>MKPQEHPTHPEDPMHKTIAALTHHEHQQDSALKQRRSSYRLILSALAPLAPETAWCRGKEKPPDHLTRPEGTRTSQR</sequence>
<dbReference type="AlphaFoldDB" id="A0AAV7TUY7"/>
<dbReference type="Proteomes" id="UP001066276">
    <property type="component" value="Chromosome 3_2"/>
</dbReference>
<organism evidence="2 3">
    <name type="scientific">Pleurodeles waltl</name>
    <name type="common">Iberian ribbed newt</name>
    <dbReference type="NCBI Taxonomy" id="8319"/>
    <lineage>
        <taxon>Eukaryota</taxon>
        <taxon>Metazoa</taxon>
        <taxon>Chordata</taxon>
        <taxon>Craniata</taxon>
        <taxon>Vertebrata</taxon>
        <taxon>Euteleostomi</taxon>
        <taxon>Amphibia</taxon>
        <taxon>Batrachia</taxon>
        <taxon>Caudata</taxon>
        <taxon>Salamandroidea</taxon>
        <taxon>Salamandridae</taxon>
        <taxon>Pleurodelinae</taxon>
        <taxon>Pleurodeles</taxon>
    </lineage>
</organism>
<reference evidence="2" key="1">
    <citation type="journal article" date="2022" name="bioRxiv">
        <title>Sequencing and chromosome-scale assembly of the giantPleurodeles waltlgenome.</title>
        <authorList>
            <person name="Brown T."/>
            <person name="Elewa A."/>
            <person name="Iarovenko S."/>
            <person name="Subramanian E."/>
            <person name="Araus A.J."/>
            <person name="Petzold A."/>
            <person name="Susuki M."/>
            <person name="Suzuki K.-i.T."/>
            <person name="Hayashi T."/>
            <person name="Toyoda A."/>
            <person name="Oliveira C."/>
            <person name="Osipova E."/>
            <person name="Leigh N.D."/>
            <person name="Simon A."/>
            <person name="Yun M.H."/>
        </authorList>
    </citation>
    <scope>NUCLEOTIDE SEQUENCE</scope>
    <source>
        <strain evidence="2">20211129_DDA</strain>
        <tissue evidence="2">Liver</tissue>
    </source>
</reference>
<proteinExistence type="predicted"/>
<feature type="compositionally biased region" description="Basic and acidic residues" evidence="1">
    <location>
        <begin position="57"/>
        <end position="71"/>
    </location>
</feature>
<evidence type="ECO:0000313" key="2">
    <source>
        <dbReference type="EMBL" id="KAJ1180260.1"/>
    </source>
</evidence>
<protein>
    <submittedName>
        <fullName evidence="2">Uncharacterized protein</fullName>
    </submittedName>
</protein>
<gene>
    <name evidence="2" type="ORF">NDU88_005482</name>
</gene>
<keyword evidence="3" id="KW-1185">Reference proteome</keyword>
<dbReference type="EMBL" id="JANPWB010000006">
    <property type="protein sequence ID" value="KAJ1180260.1"/>
    <property type="molecule type" value="Genomic_DNA"/>
</dbReference>
<name>A0AAV7TUY7_PLEWA</name>
<evidence type="ECO:0000313" key="3">
    <source>
        <dbReference type="Proteomes" id="UP001066276"/>
    </source>
</evidence>